<organism evidence="2 3">
    <name type="scientific">Diaporthe australafricana</name>
    <dbReference type="NCBI Taxonomy" id="127596"/>
    <lineage>
        <taxon>Eukaryota</taxon>
        <taxon>Fungi</taxon>
        <taxon>Dikarya</taxon>
        <taxon>Ascomycota</taxon>
        <taxon>Pezizomycotina</taxon>
        <taxon>Sordariomycetes</taxon>
        <taxon>Sordariomycetidae</taxon>
        <taxon>Diaporthales</taxon>
        <taxon>Diaporthaceae</taxon>
        <taxon>Diaporthe</taxon>
    </lineage>
</organism>
<keyword evidence="3" id="KW-1185">Reference proteome</keyword>
<feature type="region of interest" description="Disordered" evidence="1">
    <location>
        <begin position="1"/>
        <end position="24"/>
    </location>
</feature>
<feature type="region of interest" description="Disordered" evidence="1">
    <location>
        <begin position="151"/>
        <end position="230"/>
    </location>
</feature>
<dbReference type="EMBL" id="JAWRVE010000015">
    <property type="protein sequence ID" value="KAL1876920.1"/>
    <property type="molecule type" value="Genomic_DNA"/>
</dbReference>
<sequence>MAITNLQQEPSINKQVSDPAKPHNQTLEDIKDFHEDLESERVQRVLQRWRKRKRDEELRNGTVILEKILRAVHDGLEERKERAALWEQALIAEIKPDKARRELEDCAAASTLSMEKQTQFVHAVTSHLNLELPSEELGRILSKTTAAPASAAESLMFSPPTPPADQHGLATPHDTRPLHIGNHIKEPESRRLAAAPRTPGPLSRSASQAGSRDDHAAYPQDQITITDRIC</sequence>
<feature type="compositionally biased region" description="Basic and acidic residues" evidence="1">
    <location>
        <begin position="173"/>
        <end position="191"/>
    </location>
</feature>
<gene>
    <name evidence="2" type="ORF">Daus18300_002526</name>
</gene>
<feature type="compositionally biased region" description="Polar residues" evidence="1">
    <location>
        <begin position="221"/>
        <end position="230"/>
    </location>
</feature>
<proteinExistence type="predicted"/>
<evidence type="ECO:0000313" key="3">
    <source>
        <dbReference type="Proteomes" id="UP001583177"/>
    </source>
</evidence>
<comment type="caution">
    <text evidence="2">The sequence shown here is derived from an EMBL/GenBank/DDBJ whole genome shotgun (WGS) entry which is preliminary data.</text>
</comment>
<evidence type="ECO:0000256" key="1">
    <source>
        <dbReference type="SAM" id="MobiDB-lite"/>
    </source>
</evidence>
<feature type="compositionally biased region" description="Polar residues" evidence="1">
    <location>
        <begin position="1"/>
        <end position="16"/>
    </location>
</feature>
<evidence type="ECO:0000313" key="2">
    <source>
        <dbReference type="EMBL" id="KAL1876920.1"/>
    </source>
</evidence>
<protein>
    <submittedName>
        <fullName evidence="2">Uncharacterized protein</fullName>
    </submittedName>
</protein>
<accession>A0ABR3XMD8</accession>
<dbReference type="Proteomes" id="UP001583177">
    <property type="component" value="Unassembled WGS sequence"/>
</dbReference>
<reference evidence="2 3" key="1">
    <citation type="journal article" date="2024" name="IMA Fungus">
        <title>IMA Genome - F19 : A genome assembly and annotation guide to empower mycologists, including annotated draft genome sequences of Ceratocystis pirilliformis, Diaporthe australafricana, Fusarium ophioides, Paecilomyces lecythidis, and Sporothrix stenoceras.</title>
        <authorList>
            <person name="Aylward J."/>
            <person name="Wilson A.M."/>
            <person name="Visagie C.M."/>
            <person name="Spraker J."/>
            <person name="Barnes I."/>
            <person name="Buitendag C."/>
            <person name="Ceriani C."/>
            <person name="Del Mar Angel L."/>
            <person name="du Plessis D."/>
            <person name="Fuchs T."/>
            <person name="Gasser K."/>
            <person name="Kramer D."/>
            <person name="Li W."/>
            <person name="Munsamy K."/>
            <person name="Piso A."/>
            <person name="Price J.L."/>
            <person name="Sonnekus B."/>
            <person name="Thomas C."/>
            <person name="van der Nest A."/>
            <person name="van Dijk A."/>
            <person name="van Heerden A."/>
            <person name="van Vuuren N."/>
            <person name="Yilmaz N."/>
            <person name="Duong T.A."/>
            <person name="van der Merwe N.A."/>
            <person name="Wingfield M.J."/>
            <person name="Wingfield B.D."/>
        </authorList>
    </citation>
    <scope>NUCLEOTIDE SEQUENCE [LARGE SCALE GENOMIC DNA]</scope>
    <source>
        <strain evidence="2 3">CMW 18300</strain>
    </source>
</reference>
<name>A0ABR3XMD8_9PEZI</name>